<protein>
    <recommendedName>
        <fullName evidence="8">SSD domain-containing protein</fullName>
    </recommendedName>
</protein>
<keyword evidence="3 7" id="KW-0812">Transmembrane</keyword>
<evidence type="ECO:0000259" key="8">
    <source>
        <dbReference type="PROSITE" id="PS50156"/>
    </source>
</evidence>
<name>A0AAV6HEU9_9TELE</name>
<dbReference type="InterPro" id="IPR051697">
    <property type="entry name" value="Patched_domain-protein"/>
</dbReference>
<keyword evidence="6" id="KW-0325">Glycoprotein</keyword>
<dbReference type="PANTHER" id="PTHR10796:SF60">
    <property type="entry name" value="PATCHED DOMAIN-CONTAINING PROTEIN 3"/>
    <property type="match status" value="1"/>
</dbReference>
<dbReference type="InterPro" id="IPR000731">
    <property type="entry name" value="SSD"/>
</dbReference>
<accession>A0AAV6HEU9</accession>
<dbReference type="AlphaFoldDB" id="A0AAV6HEU9"/>
<feature type="domain" description="SSD" evidence="8">
    <location>
        <begin position="21"/>
        <end position="178"/>
    </location>
</feature>
<evidence type="ECO:0000256" key="7">
    <source>
        <dbReference type="SAM" id="Phobius"/>
    </source>
</evidence>
<comment type="subcellular location">
    <subcellularLocation>
        <location evidence="1">Membrane</location>
        <topology evidence="1">Multi-pass membrane protein</topology>
    </subcellularLocation>
</comment>
<dbReference type="PROSITE" id="PS50156">
    <property type="entry name" value="SSD"/>
    <property type="match status" value="1"/>
</dbReference>
<evidence type="ECO:0000256" key="2">
    <source>
        <dbReference type="ARBA" id="ARBA00005585"/>
    </source>
</evidence>
<gene>
    <name evidence="9" type="ORF">AALO_G00005220</name>
</gene>
<feature type="transmembrane region" description="Helical" evidence="7">
    <location>
        <begin position="78"/>
        <end position="101"/>
    </location>
</feature>
<feature type="transmembrane region" description="Helical" evidence="7">
    <location>
        <begin position="155"/>
        <end position="178"/>
    </location>
</feature>
<feature type="transmembrane region" description="Helical" evidence="7">
    <location>
        <begin position="20"/>
        <end position="38"/>
    </location>
</feature>
<feature type="transmembrane region" description="Helical" evidence="7">
    <location>
        <begin position="50"/>
        <end position="72"/>
    </location>
</feature>
<evidence type="ECO:0000256" key="4">
    <source>
        <dbReference type="ARBA" id="ARBA00022989"/>
    </source>
</evidence>
<keyword evidence="5 7" id="KW-0472">Membrane</keyword>
<dbReference type="GO" id="GO:0016020">
    <property type="term" value="C:membrane"/>
    <property type="evidence" value="ECO:0007669"/>
    <property type="project" value="UniProtKB-SubCell"/>
</dbReference>
<keyword evidence="10" id="KW-1185">Reference proteome</keyword>
<dbReference type="PANTHER" id="PTHR10796">
    <property type="entry name" value="PATCHED-RELATED"/>
    <property type="match status" value="1"/>
</dbReference>
<sequence length="317" mass="35654">MISYYTTKSRQEEFEKTSKSVIQFFAIAYVIAISFSIVSCFRFDNVRNKVWMACLGVFSTGLAVLSSFGLLLAMGVPFVITVGTSPFLILGIGVDDMFIMISSWQQTNVKDSVPDRLSNTFEASAISITITTLTDVLAFFLSYSNPFRSVQSFCLYTGTAVMFCYIYNITFFGACLALNGQREESNRHWFTCMKVPEQPAQGGSRASGVCCVGGTYDHVTGTEVEPPIQKFLRRYYGPCLVSTWMRVFVCVLYAVYLAVGIYGCVNIKEGIDLGNLANDDSYIQKYYEYKKKYFSEYGAMVMLAVQDTYPYWEEEAS</sequence>
<proteinExistence type="inferred from homology"/>
<organism evidence="9 10">
    <name type="scientific">Alosa alosa</name>
    <name type="common">allis shad</name>
    <dbReference type="NCBI Taxonomy" id="278164"/>
    <lineage>
        <taxon>Eukaryota</taxon>
        <taxon>Metazoa</taxon>
        <taxon>Chordata</taxon>
        <taxon>Craniata</taxon>
        <taxon>Vertebrata</taxon>
        <taxon>Euteleostomi</taxon>
        <taxon>Actinopterygii</taxon>
        <taxon>Neopterygii</taxon>
        <taxon>Teleostei</taxon>
        <taxon>Clupei</taxon>
        <taxon>Clupeiformes</taxon>
        <taxon>Clupeoidei</taxon>
        <taxon>Clupeidae</taxon>
        <taxon>Alosa</taxon>
    </lineage>
</organism>
<evidence type="ECO:0000256" key="3">
    <source>
        <dbReference type="ARBA" id="ARBA00022692"/>
    </source>
</evidence>
<evidence type="ECO:0000313" key="9">
    <source>
        <dbReference type="EMBL" id="KAG5285599.1"/>
    </source>
</evidence>
<dbReference type="Pfam" id="PF02460">
    <property type="entry name" value="Patched"/>
    <property type="match status" value="1"/>
</dbReference>
<evidence type="ECO:0000256" key="1">
    <source>
        <dbReference type="ARBA" id="ARBA00004141"/>
    </source>
</evidence>
<evidence type="ECO:0000256" key="6">
    <source>
        <dbReference type="ARBA" id="ARBA00023180"/>
    </source>
</evidence>
<reference evidence="9 10" key="1">
    <citation type="submission" date="2020-10" db="EMBL/GenBank/DDBJ databases">
        <title>Chromosome-scale genome assembly of the Allis shad, Alosa alosa.</title>
        <authorList>
            <person name="Margot Z."/>
            <person name="Christophe K."/>
            <person name="Cabau C."/>
            <person name="Louis A."/>
            <person name="Berthelot C."/>
            <person name="Parey E."/>
            <person name="Roest Crollius H."/>
            <person name="Montfort J."/>
            <person name="Robinson-Rechavi M."/>
            <person name="Bucao C."/>
            <person name="Bouchez O."/>
            <person name="Gislard M."/>
            <person name="Lluch J."/>
            <person name="Milhes M."/>
            <person name="Lampietro C."/>
            <person name="Lopez Roques C."/>
            <person name="Donnadieu C."/>
            <person name="Braasch I."/>
            <person name="Desvignes T."/>
            <person name="Postlethwait J."/>
            <person name="Bobe J."/>
            <person name="Guiguen Y."/>
        </authorList>
    </citation>
    <scope>NUCLEOTIDE SEQUENCE [LARGE SCALE GENOMIC DNA]</scope>
    <source>
        <strain evidence="9">M-15738</strain>
        <tissue evidence="9">Blood</tissue>
    </source>
</reference>
<feature type="transmembrane region" description="Helical" evidence="7">
    <location>
        <begin position="243"/>
        <end position="263"/>
    </location>
</feature>
<comment type="caution">
    <text evidence="9">The sequence shown here is derived from an EMBL/GenBank/DDBJ whole genome shotgun (WGS) entry which is preliminary data.</text>
</comment>
<comment type="similarity">
    <text evidence="2">Belongs to the patched family.</text>
</comment>
<dbReference type="SUPFAM" id="SSF82866">
    <property type="entry name" value="Multidrug efflux transporter AcrB transmembrane domain"/>
    <property type="match status" value="1"/>
</dbReference>
<evidence type="ECO:0000256" key="5">
    <source>
        <dbReference type="ARBA" id="ARBA00023136"/>
    </source>
</evidence>
<dbReference type="InterPro" id="IPR003392">
    <property type="entry name" value="PTHD_SSD"/>
</dbReference>
<dbReference type="EMBL" id="JADWDJ010000001">
    <property type="protein sequence ID" value="KAG5285599.1"/>
    <property type="molecule type" value="Genomic_DNA"/>
</dbReference>
<feature type="transmembrane region" description="Helical" evidence="7">
    <location>
        <begin position="121"/>
        <end position="143"/>
    </location>
</feature>
<dbReference type="Proteomes" id="UP000823561">
    <property type="component" value="Chromosome 1"/>
</dbReference>
<keyword evidence="4 7" id="KW-1133">Transmembrane helix</keyword>
<dbReference type="Gene3D" id="1.20.1640.10">
    <property type="entry name" value="Multidrug efflux transporter AcrB transmembrane domain"/>
    <property type="match status" value="1"/>
</dbReference>
<evidence type="ECO:0000313" key="10">
    <source>
        <dbReference type="Proteomes" id="UP000823561"/>
    </source>
</evidence>